<organism evidence="1 2">
    <name type="scientific">Streptomyces olivoverticillatus</name>
    <dbReference type="NCBI Taxonomy" id="66427"/>
    <lineage>
        <taxon>Bacteria</taxon>
        <taxon>Bacillati</taxon>
        <taxon>Actinomycetota</taxon>
        <taxon>Actinomycetes</taxon>
        <taxon>Kitasatosporales</taxon>
        <taxon>Streptomycetaceae</taxon>
        <taxon>Streptomyces</taxon>
    </lineage>
</organism>
<dbReference type="Proteomes" id="UP000556084">
    <property type="component" value="Unassembled WGS sequence"/>
</dbReference>
<evidence type="ECO:0000313" key="1">
    <source>
        <dbReference type="EMBL" id="MBB4892699.1"/>
    </source>
</evidence>
<comment type="caution">
    <text evidence="1">The sequence shown here is derived from an EMBL/GenBank/DDBJ whole genome shotgun (WGS) entry which is preliminary data.</text>
</comment>
<protein>
    <submittedName>
        <fullName evidence="1">Uncharacterized protein</fullName>
    </submittedName>
</protein>
<proteinExistence type="predicted"/>
<keyword evidence="2" id="KW-1185">Reference proteome</keyword>
<accession>A0A7W7PK11</accession>
<gene>
    <name evidence="1" type="ORF">FHS39_001710</name>
</gene>
<name>A0A7W7PK11_9ACTN</name>
<dbReference type="RefSeq" id="WP_184347946.1">
    <property type="nucleotide sequence ID" value="NZ_JACHJH010000002.1"/>
</dbReference>
<evidence type="ECO:0000313" key="2">
    <source>
        <dbReference type="Proteomes" id="UP000556084"/>
    </source>
</evidence>
<reference evidence="1 2" key="1">
    <citation type="submission" date="2020-08" db="EMBL/GenBank/DDBJ databases">
        <title>Genomic Encyclopedia of Type Strains, Phase III (KMG-III): the genomes of soil and plant-associated and newly described type strains.</title>
        <authorList>
            <person name="Whitman W."/>
        </authorList>
    </citation>
    <scope>NUCLEOTIDE SEQUENCE [LARGE SCALE GENOMIC DNA]</scope>
    <source>
        <strain evidence="1 2">CECT 3266</strain>
    </source>
</reference>
<dbReference type="AlphaFoldDB" id="A0A7W7PK11"/>
<dbReference type="EMBL" id="JACHJH010000002">
    <property type="protein sequence ID" value="MBB4892699.1"/>
    <property type="molecule type" value="Genomic_DNA"/>
</dbReference>
<sequence length="120" mass="13295">MTTAPAPEPAEEIIPRPEMNFAALRVALARVAPVRMPEFLADRDVLFNQATAEQSFSPIRGFLVKWATEIEILRRPALSHRMDEAQRAIHTLDRENPAWRAAMDEALAVHNQAQAAVAGG</sequence>